<dbReference type="SUPFAM" id="SSF49464">
    <property type="entry name" value="Carboxypeptidase regulatory domain-like"/>
    <property type="match status" value="1"/>
</dbReference>
<evidence type="ECO:0000256" key="3">
    <source>
        <dbReference type="ARBA" id="ARBA00023237"/>
    </source>
</evidence>
<dbReference type="SUPFAM" id="SSF56935">
    <property type="entry name" value="Porins"/>
    <property type="match status" value="1"/>
</dbReference>
<dbReference type="OrthoDB" id="905812at2"/>
<feature type="compositionally biased region" description="Low complexity" evidence="4">
    <location>
        <begin position="126"/>
        <end position="148"/>
    </location>
</feature>
<keyword evidence="9" id="KW-1185">Reference proteome</keyword>
<keyword evidence="5" id="KW-0732">Signal</keyword>
<dbReference type="AlphaFoldDB" id="A0A3N4M7T4"/>
<feature type="chain" id="PRO_5018105794" evidence="5">
    <location>
        <begin position="19"/>
        <end position="914"/>
    </location>
</feature>
<dbReference type="InterPro" id="IPR037066">
    <property type="entry name" value="Plug_dom_sf"/>
</dbReference>
<gene>
    <name evidence="8" type="ORF">EG028_19790</name>
</gene>
<dbReference type="RefSeq" id="WP_120518010.1">
    <property type="nucleotide sequence ID" value="NZ_QXZY01000011.1"/>
</dbReference>
<dbReference type="Proteomes" id="UP000279089">
    <property type="component" value="Unassembled WGS sequence"/>
</dbReference>
<comment type="subcellular location">
    <subcellularLocation>
        <location evidence="1">Cell outer membrane</location>
    </subcellularLocation>
</comment>
<dbReference type="PANTHER" id="PTHR40980">
    <property type="entry name" value="PLUG DOMAIN-CONTAINING PROTEIN"/>
    <property type="match status" value="1"/>
</dbReference>
<keyword evidence="2" id="KW-0472">Membrane</keyword>
<dbReference type="GO" id="GO:0009279">
    <property type="term" value="C:cell outer membrane"/>
    <property type="evidence" value="ECO:0007669"/>
    <property type="project" value="UniProtKB-SubCell"/>
</dbReference>
<feature type="region of interest" description="Disordered" evidence="4">
    <location>
        <begin position="126"/>
        <end position="184"/>
    </location>
</feature>
<organism evidence="8 9">
    <name type="scientific">Chitinophaga barathri</name>
    <dbReference type="NCBI Taxonomy" id="1647451"/>
    <lineage>
        <taxon>Bacteria</taxon>
        <taxon>Pseudomonadati</taxon>
        <taxon>Bacteroidota</taxon>
        <taxon>Chitinophagia</taxon>
        <taxon>Chitinophagales</taxon>
        <taxon>Chitinophagaceae</taxon>
        <taxon>Chitinophaga</taxon>
    </lineage>
</organism>
<reference evidence="9" key="1">
    <citation type="submission" date="2018-11" db="EMBL/GenBank/DDBJ databases">
        <title>Chitinophaga lutea sp.nov., isolate from arsenic contaminated soil.</title>
        <authorList>
            <person name="Zong Y."/>
        </authorList>
    </citation>
    <scope>NUCLEOTIDE SEQUENCE [LARGE SCALE GENOMIC DNA]</scope>
    <source>
        <strain evidence="9">YLT18</strain>
    </source>
</reference>
<dbReference type="Pfam" id="PF13620">
    <property type="entry name" value="CarboxypepD_reg"/>
    <property type="match status" value="1"/>
</dbReference>
<dbReference type="EMBL" id="RMBX01000011">
    <property type="protein sequence ID" value="RPD39368.1"/>
    <property type="molecule type" value="Genomic_DNA"/>
</dbReference>
<protein>
    <submittedName>
        <fullName evidence="8">TonB-dependent receptor</fullName>
    </submittedName>
</protein>
<name>A0A3N4M7T4_9BACT</name>
<evidence type="ECO:0000256" key="2">
    <source>
        <dbReference type="ARBA" id="ARBA00023136"/>
    </source>
</evidence>
<feature type="domain" description="TonB-dependent receptor plug" evidence="6">
    <location>
        <begin position="241"/>
        <end position="309"/>
    </location>
</feature>
<dbReference type="Gene3D" id="2.60.40.1120">
    <property type="entry name" value="Carboxypeptidase-like, regulatory domain"/>
    <property type="match status" value="1"/>
</dbReference>
<dbReference type="InterPro" id="IPR012910">
    <property type="entry name" value="Plug_dom"/>
</dbReference>
<accession>A0A3N4M7T4</accession>
<evidence type="ECO:0000256" key="5">
    <source>
        <dbReference type="SAM" id="SignalP"/>
    </source>
</evidence>
<dbReference type="Gene3D" id="2.170.130.10">
    <property type="entry name" value="TonB-dependent receptor, plug domain"/>
    <property type="match status" value="1"/>
</dbReference>
<evidence type="ECO:0000256" key="4">
    <source>
        <dbReference type="SAM" id="MobiDB-lite"/>
    </source>
</evidence>
<dbReference type="Gene3D" id="2.40.170.20">
    <property type="entry name" value="TonB-dependent receptor, beta-barrel domain"/>
    <property type="match status" value="1"/>
</dbReference>
<evidence type="ECO:0000313" key="8">
    <source>
        <dbReference type="EMBL" id="RPD39368.1"/>
    </source>
</evidence>
<dbReference type="InterPro" id="IPR008969">
    <property type="entry name" value="CarboxyPept-like_regulatory"/>
</dbReference>
<feature type="domain" description="Outer membrane protein beta-barrel" evidence="7">
    <location>
        <begin position="465"/>
        <end position="888"/>
    </location>
</feature>
<sequence length="914" mass="99283">MKQLILYMILTLVTILQAAAQTPGRPANIGHVYGKITDAQGKPLGDASVYLLQQKFDTAARKLREVLVKGATTGSNGEFSLAELPLMGKFKLKISAVGYSAYEQEIVFINMPAGARPGAVGAPGAGNAYGSTQGKPGPAGPPGANNADHNARGKPAAAGNNTPGNPPAGAYANTPARPAMGGAPGRMPDMSAFDKDLGNIKLSPVEKQLQTVTVTAARPLMQMDIDKKTFNVEKNLVSAGGTAVDVMRNVPSVQVDIDGNVKLRNAAPQLYIDGRPTTLSLDQIPAAEISSVEVITNPSAKYDASADAGILNIVLKKNRQTGYNGNIMAGADSRGGYNGGGIFNLRQGKFNLSATLMTNQVKNRTTGHTSRYLTDEPRVNIFQQNENKTTGGFLFGKLGLDYFASNRTTISLSAIQMHGNFKPGETIHIQTDSLLPSGSVSALGSRLYTSEREINGTTLQLGMKHNFPKPGREWTADFTWSTRKVSGEGLITSETDGHSGAMQQKNILGADNTLLIVQTDYISPLSPALKLETGLRAQYADVTNDNANFIRYPGGEFDPVNAASVNYATTNYVYAGYITLSGAVKQAFTYKAGLRAESSGYTGKLTNTGEKFDNDYPLSLFPSLALSRKLKKDQELQLSLTRRVNRPSFFQLSPYTDFTDNLNITRGNPDLVPEFTQSAEFAYSKTFKGSNTFLASAYYKRTSHLITRFLTKGTNPFTGEEAYINTFINANHADIYGMEFTSVNAPARWWDLTTNVNVYRSAITAEGAADPLWSVFAKVNNNFRLPRNFTVQLSADFQGKTNLPVNTNQGFGPPNQAQSASQGYIRPFYGVDLAVKKTFGKDNAASLTLGVNDIFRSRKTDMYSEGPGFTQDYYRLNNPQVLKLNFAYRFGKMDMTLFKRKNMKNQGVENLQDM</sequence>
<evidence type="ECO:0000313" key="9">
    <source>
        <dbReference type="Proteomes" id="UP000279089"/>
    </source>
</evidence>
<keyword evidence="3" id="KW-0998">Cell outer membrane</keyword>
<dbReference type="PANTHER" id="PTHR40980:SF4">
    <property type="entry name" value="TONB-DEPENDENT RECEPTOR-LIKE BETA-BARREL DOMAIN-CONTAINING PROTEIN"/>
    <property type="match status" value="1"/>
</dbReference>
<evidence type="ECO:0000259" key="6">
    <source>
        <dbReference type="Pfam" id="PF07715"/>
    </source>
</evidence>
<comment type="caution">
    <text evidence="8">The sequence shown here is derived from an EMBL/GenBank/DDBJ whole genome shotgun (WGS) entry which is preliminary data.</text>
</comment>
<dbReference type="Pfam" id="PF07715">
    <property type="entry name" value="Plug"/>
    <property type="match status" value="1"/>
</dbReference>
<dbReference type="Pfam" id="PF14905">
    <property type="entry name" value="OMP_b-brl_3"/>
    <property type="match status" value="1"/>
</dbReference>
<dbReference type="InterPro" id="IPR041700">
    <property type="entry name" value="OMP_b-brl_3"/>
</dbReference>
<dbReference type="InterPro" id="IPR036942">
    <property type="entry name" value="Beta-barrel_TonB_sf"/>
</dbReference>
<feature type="signal peptide" evidence="5">
    <location>
        <begin position="1"/>
        <end position="18"/>
    </location>
</feature>
<evidence type="ECO:0000256" key="1">
    <source>
        <dbReference type="ARBA" id="ARBA00004442"/>
    </source>
</evidence>
<keyword evidence="8" id="KW-0675">Receptor</keyword>
<proteinExistence type="predicted"/>
<evidence type="ECO:0000259" key="7">
    <source>
        <dbReference type="Pfam" id="PF14905"/>
    </source>
</evidence>